<protein>
    <submittedName>
        <fullName evidence="1">Uncharacterized protein</fullName>
    </submittedName>
</protein>
<dbReference type="Proteomes" id="UP000828048">
    <property type="component" value="Chromosome 5"/>
</dbReference>
<gene>
    <name evidence="1" type="ORF">Vadar_006635</name>
</gene>
<reference evidence="1 2" key="1">
    <citation type="journal article" date="2021" name="Hortic Res">
        <title>High-quality reference genome and annotation aids understanding of berry development for evergreen blueberry (Vaccinium darrowii).</title>
        <authorList>
            <person name="Yu J."/>
            <person name="Hulse-Kemp A.M."/>
            <person name="Babiker E."/>
            <person name="Staton M."/>
        </authorList>
    </citation>
    <scope>NUCLEOTIDE SEQUENCE [LARGE SCALE GENOMIC DNA]</scope>
    <source>
        <strain evidence="2">cv. NJ 8807/NJ 8810</strain>
        <tissue evidence="1">Young leaf</tissue>
    </source>
</reference>
<proteinExistence type="predicted"/>
<organism evidence="1 2">
    <name type="scientific">Vaccinium darrowii</name>
    <dbReference type="NCBI Taxonomy" id="229202"/>
    <lineage>
        <taxon>Eukaryota</taxon>
        <taxon>Viridiplantae</taxon>
        <taxon>Streptophyta</taxon>
        <taxon>Embryophyta</taxon>
        <taxon>Tracheophyta</taxon>
        <taxon>Spermatophyta</taxon>
        <taxon>Magnoliopsida</taxon>
        <taxon>eudicotyledons</taxon>
        <taxon>Gunneridae</taxon>
        <taxon>Pentapetalae</taxon>
        <taxon>asterids</taxon>
        <taxon>Ericales</taxon>
        <taxon>Ericaceae</taxon>
        <taxon>Vaccinioideae</taxon>
        <taxon>Vaccinieae</taxon>
        <taxon>Vaccinium</taxon>
    </lineage>
</organism>
<keyword evidence="2" id="KW-1185">Reference proteome</keyword>
<name>A0ACB7XX63_9ERIC</name>
<dbReference type="EMBL" id="CM037155">
    <property type="protein sequence ID" value="KAH7845843.1"/>
    <property type="molecule type" value="Genomic_DNA"/>
</dbReference>
<sequence>MAIDRQYDKYHDRAERTHGRSDDRRSYHSKRDRMPNPDYDKSTRKELVRVLLRRRDHDQRHNQEHSQKRTREPTPDKKHARSHRERSPRRSRKDDMEDIRNDINNIQQTKYGKSKDPLQNSYKGPRSQEFKGIVTVFKEPLHELLKKIKNEEWFKLAPKNAPKPPVKDLKYQCRFHNSKGHVTTWCPQFKEYLEEKVAEGKLADFIDLEKTRTKAERGQNTNDLKGDDLIDVQVIHEYEDANAEQRIHEELKVFVNAAKEVMSVQQLINKLKPHNGEKWQITFTEKDLNNVRQPHCDALVLTIRIGRCRVH</sequence>
<evidence type="ECO:0000313" key="2">
    <source>
        <dbReference type="Proteomes" id="UP000828048"/>
    </source>
</evidence>
<evidence type="ECO:0000313" key="1">
    <source>
        <dbReference type="EMBL" id="KAH7845843.1"/>
    </source>
</evidence>
<comment type="caution">
    <text evidence="1">The sequence shown here is derived from an EMBL/GenBank/DDBJ whole genome shotgun (WGS) entry which is preliminary data.</text>
</comment>
<accession>A0ACB7XX63</accession>